<organism evidence="5 6">
    <name type="scientific">Thermofilum adornatum 1505</name>
    <dbReference type="NCBI Taxonomy" id="697581"/>
    <lineage>
        <taxon>Archaea</taxon>
        <taxon>Thermoproteota</taxon>
        <taxon>Thermoprotei</taxon>
        <taxon>Thermofilales</taxon>
        <taxon>Thermofilaceae</taxon>
        <taxon>Thermofilum</taxon>
    </lineage>
</organism>
<dbReference type="InterPro" id="IPR003785">
    <property type="entry name" value="Creatininase/forma_Hydrolase"/>
</dbReference>
<sequence>MPPFKLEEFSYKELEEFIKKEGIDTFILPVGTIEPHGTHLPLGTDALIPIAMGEYIAEKLKAILLPPIYYGVTTSLHGYTGSIRIKPETLEQYVYQILESMKMHGFKYALILNGHGGNTQALENAARNAWLNLRMAVMVVDWWTLAREKGLTQKILGKEGGHAATDETAMILATFPNLVKKKLYDPKSIYVYSNGIRAYPTPGTIINYSEKEGETEFKDQGSREYFEAVSKLILEAFIEFKSKVSSIVE</sequence>
<dbReference type="EC" id="3.5.2.10" evidence="5"/>
<dbReference type="GO" id="GO:0046872">
    <property type="term" value="F:metal ion binding"/>
    <property type="evidence" value="ECO:0007669"/>
    <property type="project" value="UniProtKB-KW"/>
</dbReference>
<evidence type="ECO:0000313" key="5">
    <source>
        <dbReference type="EMBL" id="AJB42248.1"/>
    </source>
</evidence>
<reference evidence="6" key="1">
    <citation type="book" date="2010" name="EXTREMOPHILES" publisher="0:0-0">
        <title>Complete genome sequences of ten hyperthermophilic archaea reveal their metabolic capabilities and possible ecological roles.</title>
        <editorList>
            <person name="?"/>
        </editorList>
        <authorList>
            <person name="Ravin N.V."/>
            <person name="Mardanov A.V."/>
            <person name="Bonch-Osmolovskaya E.A."/>
            <person name="Skryabin K.G."/>
        </authorList>
    </citation>
    <scope>NUCLEOTIDE SEQUENCE [LARGE SCALE GENOMIC DNA]</scope>
    <source>
        <strain evidence="6">1505</strain>
    </source>
</reference>
<evidence type="ECO:0000313" key="6">
    <source>
        <dbReference type="Proteomes" id="UP000266720"/>
    </source>
</evidence>
<dbReference type="GO" id="GO:0047789">
    <property type="term" value="F:creatininase activity"/>
    <property type="evidence" value="ECO:0007669"/>
    <property type="project" value="UniProtKB-EC"/>
</dbReference>
<dbReference type="RefSeq" id="WP_020961816.1">
    <property type="nucleotide sequence ID" value="NZ_CP007493.1"/>
</dbReference>
<accession>A0A3G1A7S4</accession>
<gene>
    <name evidence="5" type="ORF">TCARB_1200</name>
</gene>
<dbReference type="GeneID" id="25406608"/>
<evidence type="ECO:0000256" key="3">
    <source>
        <dbReference type="ARBA" id="ARBA00022801"/>
    </source>
</evidence>
<dbReference type="Proteomes" id="UP000266720">
    <property type="component" value="Chromosome"/>
</dbReference>
<proteinExistence type="predicted"/>
<dbReference type="AlphaFoldDB" id="A0A3G1A7S4"/>
<dbReference type="EMBL" id="CP007493">
    <property type="protein sequence ID" value="AJB42248.1"/>
    <property type="molecule type" value="Genomic_DNA"/>
</dbReference>
<dbReference type="GO" id="GO:0009231">
    <property type="term" value="P:riboflavin biosynthetic process"/>
    <property type="evidence" value="ECO:0007669"/>
    <property type="project" value="TreeGrafter"/>
</dbReference>
<dbReference type="InterPro" id="IPR024087">
    <property type="entry name" value="Creatininase-like_sf"/>
</dbReference>
<dbReference type="Pfam" id="PF02633">
    <property type="entry name" value="Creatininase"/>
    <property type="match status" value="1"/>
</dbReference>
<keyword evidence="2" id="KW-0479">Metal-binding</keyword>
<evidence type="ECO:0000256" key="1">
    <source>
        <dbReference type="ARBA" id="ARBA00001947"/>
    </source>
</evidence>
<dbReference type="KEGG" id="tcb:TCARB_1200"/>
<dbReference type="SUPFAM" id="SSF102215">
    <property type="entry name" value="Creatininase"/>
    <property type="match status" value="1"/>
</dbReference>
<dbReference type="GO" id="GO:0016811">
    <property type="term" value="F:hydrolase activity, acting on carbon-nitrogen (but not peptide) bonds, in linear amides"/>
    <property type="evidence" value="ECO:0007669"/>
    <property type="project" value="TreeGrafter"/>
</dbReference>
<dbReference type="PANTHER" id="PTHR35005">
    <property type="entry name" value="3-DEHYDRO-SCYLLO-INOSOSE HYDROLASE"/>
    <property type="match status" value="1"/>
</dbReference>
<evidence type="ECO:0000256" key="2">
    <source>
        <dbReference type="ARBA" id="ARBA00022723"/>
    </source>
</evidence>
<dbReference type="PANTHER" id="PTHR35005:SF1">
    <property type="entry name" value="2-AMINO-5-FORMYLAMINO-6-RIBOSYLAMINOPYRIMIDIN-4(3H)-ONE 5'-MONOPHOSPHATE DEFORMYLASE"/>
    <property type="match status" value="1"/>
</dbReference>
<comment type="cofactor">
    <cofactor evidence="1">
        <name>Zn(2+)</name>
        <dbReference type="ChEBI" id="CHEBI:29105"/>
    </cofactor>
</comment>
<dbReference type="Gene3D" id="3.40.50.10310">
    <property type="entry name" value="Creatininase"/>
    <property type="match status" value="1"/>
</dbReference>
<evidence type="ECO:0000256" key="4">
    <source>
        <dbReference type="ARBA" id="ARBA00022833"/>
    </source>
</evidence>
<dbReference type="GeneID" id="16572768"/>
<keyword evidence="3 5" id="KW-0378">Hydrolase</keyword>
<keyword evidence="4" id="KW-0862">Zinc</keyword>
<protein>
    <submittedName>
        <fullName evidence="5">Creatinine amidohydrolase</fullName>
        <ecNumber evidence="5">3.5.2.10</ecNumber>
    </submittedName>
</protein>
<name>A0A3G1A7S4_9CREN</name>
<dbReference type="STRING" id="697581.TCARB_1200"/>